<dbReference type="EMBL" id="BLYV01000308">
    <property type="protein sequence ID" value="GFP13500.1"/>
    <property type="molecule type" value="Genomic_DNA"/>
</dbReference>
<sequence length="167" mass="18792">MAEQYILSIDEGTTSTRAILFDHNGNEVASAQKEIPQYFPEPGWVEHDAHQIRIAVQTTIANAFINSGIWPSQIAAIGITNQRETTVVWDKDTGNPIYHAIVWQSRQTTKLAEKLKKEGYSEKIRQKTGLIIDPYFSATKIRWILDHVPGAQEKAEQGKLLFGTIDS</sequence>
<dbReference type="AlphaFoldDB" id="A0A2X0R8D6"/>
<dbReference type="SUPFAM" id="SSF53067">
    <property type="entry name" value="Actin-like ATPase domain"/>
    <property type="match status" value="1"/>
</dbReference>
<reference evidence="6" key="2">
    <citation type="submission" date="2020-07" db="EMBL/GenBank/DDBJ databases">
        <title>Draft genome sequence of Lactobacillus helveticus strain JCM 1062.</title>
        <authorList>
            <person name="Endo A."/>
            <person name="Maeno S."/>
            <person name="Kido Y."/>
        </authorList>
    </citation>
    <scope>NUCLEOTIDE SEQUENCE</scope>
    <source>
        <strain evidence="6">JCM 1062</strain>
    </source>
</reference>
<evidence type="ECO:0000313" key="7">
    <source>
        <dbReference type="EMBL" id="SPB23552.1"/>
    </source>
</evidence>
<dbReference type="InterPro" id="IPR043129">
    <property type="entry name" value="ATPase_NBD"/>
</dbReference>
<dbReference type="GO" id="GO:0019563">
    <property type="term" value="P:glycerol catabolic process"/>
    <property type="evidence" value="ECO:0007669"/>
    <property type="project" value="TreeGrafter"/>
</dbReference>
<dbReference type="PROSITE" id="PS00933">
    <property type="entry name" value="FGGY_KINASES_1"/>
    <property type="match status" value="1"/>
</dbReference>
<evidence type="ECO:0000256" key="2">
    <source>
        <dbReference type="ARBA" id="ARBA00022679"/>
    </source>
</evidence>
<dbReference type="GO" id="GO:0005829">
    <property type="term" value="C:cytosol"/>
    <property type="evidence" value="ECO:0007669"/>
    <property type="project" value="TreeGrafter"/>
</dbReference>
<evidence type="ECO:0000256" key="1">
    <source>
        <dbReference type="ARBA" id="ARBA00009156"/>
    </source>
</evidence>
<accession>A0A2X0R8D6</accession>
<dbReference type="PANTHER" id="PTHR10196:SF69">
    <property type="entry name" value="GLYCEROL KINASE"/>
    <property type="match status" value="1"/>
</dbReference>
<organism evidence="7">
    <name type="scientific">Lactobacillus helveticus</name>
    <name type="common">Lactobacillus suntoryeus</name>
    <dbReference type="NCBI Taxonomy" id="1587"/>
    <lineage>
        <taxon>Bacteria</taxon>
        <taxon>Bacillati</taxon>
        <taxon>Bacillota</taxon>
        <taxon>Bacilli</taxon>
        <taxon>Lactobacillales</taxon>
        <taxon>Lactobacillaceae</taxon>
        <taxon>Lactobacillus</taxon>
    </lineage>
</organism>
<dbReference type="Gene3D" id="3.30.420.40">
    <property type="match status" value="1"/>
</dbReference>
<dbReference type="PANTHER" id="PTHR10196">
    <property type="entry name" value="SUGAR KINASE"/>
    <property type="match status" value="1"/>
</dbReference>
<dbReference type="Proteomes" id="UP000630086">
    <property type="component" value="Unassembled WGS sequence"/>
</dbReference>
<comment type="similarity">
    <text evidence="1">Belongs to the FGGY kinase family.</text>
</comment>
<evidence type="ECO:0000256" key="3">
    <source>
        <dbReference type="ARBA" id="ARBA00022777"/>
    </source>
</evidence>
<dbReference type="EMBL" id="OGTV01000041">
    <property type="protein sequence ID" value="SPB23552.1"/>
    <property type="molecule type" value="Genomic_DNA"/>
</dbReference>
<dbReference type="InterPro" id="IPR018484">
    <property type="entry name" value="FGGY_N"/>
</dbReference>
<protein>
    <recommendedName>
        <fullName evidence="4">ATP:glycerol 3-phosphotransferase</fullName>
    </recommendedName>
</protein>
<reference evidence="7" key="1">
    <citation type="submission" date="2018-01" db="EMBL/GenBank/DDBJ databases">
        <authorList>
            <person name="Gaut B.S."/>
            <person name="Morton B.R."/>
            <person name="Clegg M.T."/>
            <person name="Duvall M.R."/>
        </authorList>
    </citation>
    <scope>NUCLEOTIDE SEQUENCE</scope>
    <source>
        <strain evidence="7">Lactobacillus helveticus</strain>
    </source>
</reference>
<dbReference type="Pfam" id="PF00370">
    <property type="entry name" value="FGGY_N"/>
    <property type="match status" value="1"/>
</dbReference>
<dbReference type="GO" id="GO:0004370">
    <property type="term" value="F:glycerol kinase activity"/>
    <property type="evidence" value="ECO:0007669"/>
    <property type="project" value="TreeGrafter"/>
</dbReference>
<proteinExistence type="inferred from homology"/>
<gene>
    <name evidence="7" type="primary">glpK_2</name>
    <name evidence="7" type="ORF">BDKNPLJD_00757</name>
    <name evidence="6" type="ORF">LHEJCM1062_13720</name>
</gene>
<keyword evidence="2 7" id="KW-0808">Transferase</keyword>
<keyword evidence="3 7" id="KW-0418">Kinase</keyword>
<evidence type="ECO:0000259" key="5">
    <source>
        <dbReference type="Pfam" id="PF00370"/>
    </source>
</evidence>
<dbReference type="InterPro" id="IPR018483">
    <property type="entry name" value="Carb_kinase_FGGY_CS"/>
</dbReference>
<name>A0A2X0R8D6_LACHE</name>
<evidence type="ECO:0000256" key="4">
    <source>
        <dbReference type="ARBA" id="ARBA00043149"/>
    </source>
</evidence>
<feature type="domain" description="Carbohydrate kinase FGGY N-terminal" evidence="5">
    <location>
        <begin position="5"/>
        <end position="166"/>
    </location>
</feature>
<evidence type="ECO:0000313" key="6">
    <source>
        <dbReference type="EMBL" id="GFP13500.1"/>
    </source>
</evidence>